<organism evidence="1 2">
    <name type="scientific">Araneus ventricosus</name>
    <name type="common">Orbweaver spider</name>
    <name type="synonym">Epeira ventricosa</name>
    <dbReference type="NCBI Taxonomy" id="182803"/>
    <lineage>
        <taxon>Eukaryota</taxon>
        <taxon>Metazoa</taxon>
        <taxon>Ecdysozoa</taxon>
        <taxon>Arthropoda</taxon>
        <taxon>Chelicerata</taxon>
        <taxon>Arachnida</taxon>
        <taxon>Araneae</taxon>
        <taxon>Araneomorphae</taxon>
        <taxon>Entelegynae</taxon>
        <taxon>Araneoidea</taxon>
        <taxon>Araneidae</taxon>
        <taxon>Araneus</taxon>
    </lineage>
</organism>
<evidence type="ECO:0000313" key="1">
    <source>
        <dbReference type="EMBL" id="GBO27171.1"/>
    </source>
</evidence>
<protein>
    <submittedName>
        <fullName evidence="1">Uncharacterized protein</fullName>
    </submittedName>
</protein>
<accession>A0A4Y2VRA4</accession>
<comment type="caution">
    <text evidence="1">The sequence shown here is derived from an EMBL/GenBank/DDBJ whole genome shotgun (WGS) entry which is preliminary data.</text>
</comment>
<dbReference type="Proteomes" id="UP000499080">
    <property type="component" value="Unassembled WGS sequence"/>
</dbReference>
<keyword evidence="2" id="KW-1185">Reference proteome</keyword>
<evidence type="ECO:0000313" key="2">
    <source>
        <dbReference type="Proteomes" id="UP000499080"/>
    </source>
</evidence>
<name>A0A4Y2VRA4_ARAVE</name>
<sequence length="91" mass="10664">MVLLGKRRFAKFAEVFGTISLKAQGSSYKSSHEKHDWNTKQRLVKKQESKKWGHQLTSILHLSITSRRMNKKKTCVFHLVAIHTLLRKDLF</sequence>
<proteinExistence type="predicted"/>
<reference evidence="1 2" key="1">
    <citation type="journal article" date="2019" name="Sci. Rep.">
        <title>Orb-weaving spider Araneus ventricosus genome elucidates the spidroin gene catalogue.</title>
        <authorList>
            <person name="Kono N."/>
            <person name="Nakamura H."/>
            <person name="Ohtoshi R."/>
            <person name="Moran D.A.P."/>
            <person name="Shinohara A."/>
            <person name="Yoshida Y."/>
            <person name="Fujiwara M."/>
            <person name="Mori M."/>
            <person name="Tomita M."/>
            <person name="Arakawa K."/>
        </authorList>
    </citation>
    <scope>NUCLEOTIDE SEQUENCE [LARGE SCALE GENOMIC DNA]</scope>
</reference>
<gene>
    <name evidence="1" type="ORF">AVEN_217948_1</name>
</gene>
<dbReference type="AlphaFoldDB" id="A0A4Y2VRA4"/>
<dbReference type="EMBL" id="BGPR01050153">
    <property type="protein sequence ID" value="GBO27171.1"/>
    <property type="molecule type" value="Genomic_DNA"/>
</dbReference>